<feature type="region of interest" description="Disordered" evidence="1">
    <location>
        <begin position="623"/>
        <end position="643"/>
    </location>
</feature>
<dbReference type="AlphaFoldDB" id="A0A2H0BEK2"/>
<feature type="signal peptide" evidence="3">
    <location>
        <begin position="1"/>
        <end position="25"/>
    </location>
</feature>
<proteinExistence type="predicted"/>
<feature type="region of interest" description="Disordered" evidence="1">
    <location>
        <begin position="137"/>
        <end position="246"/>
    </location>
</feature>
<feature type="compositionally biased region" description="Polar residues" evidence="1">
    <location>
        <begin position="233"/>
        <end position="246"/>
    </location>
</feature>
<evidence type="ECO:0000256" key="1">
    <source>
        <dbReference type="SAM" id="MobiDB-lite"/>
    </source>
</evidence>
<feature type="compositionally biased region" description="Pro residues" evidence="1">
    <location>
        <begin position="169"/>
        <end position="181"/>
    </location>
</feature>
<protein>
    <recommendedName>
        <fullName evidence="6">Bacterial Ig-like domain-containing protein</fullName>
    </recommendedName>
</protein>
<keyword evidence="2" id="KW-1133">Transmembrane helix</keyword>
<feature type="compositionally biased region" description="Low complexity" evidence="1">
    <location>
        <begin position="202"/>
        <end position="219"/>
    </location>
</feature>
<dbReference type="Proteomes" id="UP000228495">
    <property type="component" value="Unassembled WGS sequence"/>
</dbReference>
<evidence type="ECO:0000313" key="4">
    <source>
        <dbReference type="EMBL" id="PIP56044.1"/>
    </source>
</evidence>
<evidence type="ECO:0000313" key="5">
    <source>
        <dbReference type="Proteomes" id="UP000228495"/>
    </source>
</evidence>
<feature type="compositionally biased region" description="Polar residues" evidence="1">
    <location>
        <begin position="632"/>
        <end position="643"/>
    </location>
</feature>
<keyword evidence="3" id="KW-0732">Signal</keyword>
<comment type="caution">
    <text evidence="4">The sequence shown here is derived from an EMBL/GenBank/DDBJ whole genome shotgun (WGS) entry which is preliminary data.</text>
</comment>
<name>A0A2H0BEK2_UNCKA</name>
<evidence type="ECO:0000256" key="2">
    <source>
        <dbReference type="SAM" id="Phobius"/>
    </source>
</evidence>
<keyword evidence="2" id="KW-0472">Membrane</keyword>
<feature type="compositionally biased region" description="Low complexity" evidence="1">
    <location>
        <begin position="182"/>
        <end position="192"/>
    </location>
</feature>
<feature type="chain" id="PRO_5013863363" description="Bacterial Ig-like domain-containing protein" evidence="3">
    <location>
        <begin position="26"/>
        <end position="643"/>
    </location>
</feature>
<feature type="transmembrane region" description="Helical" evidence="2">
    <location>
        <begin position="592"/>
        <end position="614"/>
    </location>
</feature>
<organism evidence="4 5">
    <name type="scientific">candidate division WWE3 bacterium CG22_combo_CG10-13_8_21_14_all_39_12</name>
    <dbReference type="NCBI Taxonomy" id="1975094"/>
    <lineage>
        <taxon>Bacteria</taxon>
        <taxon>Katanobacteria</taxon>
    </lineage>
</organism>
<keyword evidence="2" id="KW-0812">Transmembrane</keyword>
<evidence type="ECO:0008006" key="6">
    <source>
        <dbReference type="Google" id="ProtNLM"/>
    </source>
</evidence>
<accession>A0A2H0BEK2</accession>
<gene>
    <name evidence="4" type="ORF">COX05_05200</name>
</gene>
<dbReference type="EMBL" id="PCSU01000092">
    <property type="protein sequence ID" value="PIP56044.1"/>
    <property type="molecule type" value="Genomic_DNA"/>
</dbReference>
<evidence type="ECO:0000256" key="3">
    <source>
        <dbReference type="SAM" id="SignalP"/>
    </source>
</evidence>
<feature type="compositionally biased region" description="Low complexity" evidence="1">
    <location>
        <begin position="143"/>
        <end position="165"/>
    </location>
</feature>
<reference evidence="4 5" key="1">
    <citation type="submission" date="2017-09" db="EMBL/GenBank/DDBJ databases">
        <title>Depth-based differentiation of microbial function through sediment-hosted aquifers and enrichment of novel symbionts in the deep terrestrial subsurface.</title>
        <authorList>
            <person name="Probst A.J."/>
            <person name="Ladd B."/>
            <person name="Jarett J.K."/>
            <person name="Geller-Mcgrath D.E."/>
            <person name="Sieber C.M."/>
            <person name="Emerson J.B."/>
            <person name="Anantharaman K."/>
            <person name="Thomas B.C."/>
            <person name="Malmstrom R."/>
            <person name="Stieglmeier M."/>
            <person name="Klingl A."/>
            <person name="Woyke T."/>
            <person name="Ryan C.M."/>
            <person name="Banfield J.F."/>
        </authorList>
    </citation>
    <scope>NUCLEOTIDE SEQUENCE [LARGE SCALE GENOMIC DNA]</scope>
    <source>
        <strain evidence="4">CG22_combo_CG10-13_8_21_14_all_39_12</strain>
    </source>
</reference>
<sequence length="643" mass="69368">MNLPKISAVVSAVLLIGIIAGSVSATDSTTITDNTTTTSTDNNFVVRIVPDQVLLKPLQTITFHAIVTTPNGNQYEAPADYTQWNVLKGGGHISPTGIFRAGEIPGTYANTIVVKVLEKAASASVKIVDLIQITPSPTPGLQIDTITNTPTPSSSTTGTNDGTNGANPSPTPSPTPKPTPINLPSTTIIVPTFTPPTPTPTPINSSNGNSISPTIRPQKTPTPTPKITPRTTSDSTTPVDKTQSENISNMYRADDVQLCLKTVYSAEIYARYFSPTGEQKNPSELGSLLSAAQRCFKINRTIDLDAQTIACLKQILSEKRYSQITVDNQSPTSDELLQAKACTTKPREISYARKNELDPTLLSCLEIKLGTKRLQQILESGARPVASELTNARECFTLDEGITQPPLVINLPEETQTCLEDALGVARATEIQEGKSKATFEERTIASNCFTETLDTSQQAFMPPSVEQLPYIEPATSKEVTITSVQAKTHVSTEVLTLSGKTEPFAVVDIYIFSDPIIVSTTADANGDWFYELSYHLDDGNHEAYTVVQHPEKGYVKSEVFAFNVARASSGTSVTPKLVVEPINTSSITRTYLVAAVGITGVGIILLLLVGYWFTKRQPAKLPGLHSKENNPTDLTPTQEEEQ</sequence>